<sequence>MLWFIGSMGQGAMALEMGPVAIDLLFYIEGLYSPLGGSVTECGRWPAIPGQGDAPCCVLSLKDAALLGGLRRWRYGCVLLSGPLS</sequence>
<organism evidence="1">
    <name type="scientific">Escherichia coli</name>
    <dbReference type="NCBI Taxonomy" id="562"/>
    <lineage>
        <taxon>Bacteria</taxon>
        <taxon>Pseudomonadati</taxon>
        <taxon>Pseudomonadota</taxon>
        <taxon>Gammaproteobacteria</taxon>
        <taxon>Enterobacterales</taxon>
        <taxon>Enterobacteriaceae</taxon>
        <taxon>Escherichia</taxon>
    </lineage>
</organism>
<comment type="caution">
    <text evidence="1">The sequence shown here is derived from an EMBL/GenBank/DDBJ whole genome shotgun (WGS) entry which is preliminary data.</text>
</comment>
<evidence type="ECO:0000313" key="1">
    <source>
        <dbReference type="EMBL" id="MHO04364.1"/>
    </source>
</evidence>
<accession>A0A3L0VXY1</accession>
<dbReference type="EMBL" id="RNRV01000011">
    <property type="protein sequence ID" value="MHO04364.1"/>
    <property type="molecule type" value="Genomic_DNA"/>
</dbReference>
<protein>
    <submittedName>
        <fullName evidence="1">Uncharacterized protein</fullName>
    </submittedName>
</protein>
<gene>
    <name evidence="1" type="ORF">D9F05_08280</name>
</gene>
<reference evidence="1" key="1">
    <citation type="submission" date="2018-10" db="EMBL/GenBank/DDBJ databases">
        <authorList>
            <consortium name="NARMS: The National Antimicrobial Resistance Monitoring System"/>
        </authorList>
    </citation>
    <scope>NUCLEOTIDE SEQUENCE [LARGE SCALE GENOMIC DNA]</scope>
    <source>
        <strain evidence="1">CVM N17EC0388</strain>
    </source>
</reference>
<proteinExistence type="predicted"/>
<name>A0A3L0VXY1_ECOLX</name>
<dbReference type="AlphaFoldDB" id="A0A3L0VXY1"/>